<keyword evidence="3 7" id="KW-0863">Zinc-finger</keyword>
<organism evidence="10 11">
    <name type="scientific">Rubroshorea leprosula</name>
    <dbReference type="NCBI Taxonomy" id="152421"/>
    <lineage>
        <taxon>Eukaryota</taxon>
        <taxon>Viridiplantae</taxon>
        <taxon>Streptophyta</taxon>
        <taxon>Embryophyta</taxon>
        <taxon>Tracheophyta</taxon>
        <taxon>Spermatophyta</taxon>
        <taxon>Magnoliopsida</taxon>
        <taxon>eudicotyledons</taxon>
        <taxon>Gunneridae</taxon>
        <taxon>Pentapetalae</taxon>
        <taxon>rosids</taxon>
        <taxon>malvids</taxon>
        <taxon>Malvales</taxon>
        <taxon>Dipterocarpaceae</taxon>
        <taxon>Rubroshorea</taxon>
    </lineage>
</organism>
<dbReference type="PROSITE" id="PS50966">
    <property type="entry name" value="ZF_SWIM"/>
    <property type="match status" value="1"/>
</dbReference>
<protein>
    <recommendedName>
        <fullName evidence="9">SWIM-type domain-containing protein</fullName>
    </recommendedName>
</protein>
<evidence type="ECO:0000313" key="11">
    <source>
        <dbReference type="Proteomes" id="UP001054252"/>
    </source>
</evidence>
<comment type="caution">
    <text evidence="10">The sequence shown here is derived from an EMBL/GenBank/DDBJ whole genome shotgun (WGS) entry which is preliminary data.</text>
</comment>
<feature type="domain" description="SWIM-type" evidence="9">
    <location>
        <begin position="738"/>
        <end position="779"/>
    </location>
</feature>
<evidence type="ECO:0000256" key="7">
    <source>
        <dbReference type="PROSITE-ProRule" id="PRU00325"/>
    </source>
</evidence>
<keyword evidence="4" id="KW-0862">Zinc</keyword>
<dbReference type="GO" id="GO:0008270">
    <property type="term" value="F:zinc ion binding"/>
    <property type="evidence" value="ECO:0007669"/>
    <property type="project" value="UniProtKB-KW"/>
</dbReference>
<feature type="region of interest" description="Disordered" evidence="8">
    <location>
        <begin position="820"/>
        <end position="851"/>
    </location>
</feature>
<feature type="compositionally biased region" description="Basic and acidic residues" evidence="8">
    <location>
        <begin position="923"/>
        <end position="940"/>
    </location>
</feature>
<keyword evidence="6" id="KW-0233">DNA recombination</keyword>
<dbReference type="Proteomes" id="UP001054252">
    <property type="component" value="Unassembled WGS sequence"/>
</dbReference>
<keyword evidence="11" id="KW-1185">Reference proteome</keyword>
<feature type="compositionally biased region" description="Basic residues" evidence="8">
    <location>
        <begin position="829"/>
        <end position="839"/>
    </location>
</feature>
<accession>A0AAV5MN97</accession>
<dbReference type="InterPro" id="IPR018289">
    <property type="entry name" value="MULE_transposase_dom"/>
</dbReference>
<dbReference type="Pfam" id="PF10551">
    <property type="entry name" value="MULE"/>
    <property type="match status" value="1"/>
</dbReference>
<dbReference type="Pfam" id="PF26130">
    <property type="entry name" value="PB1-like"/>
    <property type="match status" value="1"/>
</dbReference>
<dbReference type="GO" id="GO:0006313">
    <property type="term" value="P:DNA transposition"/>
    <property type="evidence" value="ECO:0007669"/>
    <property type="project" value="InterPro"/>
</dbReference>
<dbReference type="GO" id="GO:0004803">
    <property type="term" value="F:transposase activity"/>
    <property type="evidence" value="ECO:0007669"/>
    <property type="project" value="InterPro"/>
</dbReference>
<evidence type="ECO:0000259" key="9">
    <source>
        <dbReference type="PROSITE" id="PS50966"/>
    </source>
</evidence>
<sequence>MGDKKLTFFHGGNFAQVPNLEYVGGDKYVLDNIDEDKLSYFEIRDIVREDMKLEFTKLYYRILEVDLEHGLVEIKSDGDALQIAWHLIEHGSVDIYVHNGLGHILFNVVNVINEVNEDVDLEQLSFDKEEFFNELVDVHLMNEELDHVGLECRNASGIINGGVCADMDQRTRDGFYVEIDVLSGRDDEELISAYGNQAQFWKQTHALDPADGIEIPITLDKGKQKVDQEACYLGGYDQYTLSDSGTSIASSEGERDSDYIDSDDPGEYVSNLELELFETDDAVREKTVGPVYDPSCKIPHFELGMTFENHLQFKNALFHYSTYKGFAPKWLRNAPDKQRVICKAPNCPWYISATLQKRDGSFKVVALVKEHICIKDNKNPMVTAKQLAKHHNQRIKAVPGIRIHELIDFTRIELNALVKKDKMARARRMVHQELEGNYKDEFKVLRGWAKLLLESNPGTSIHFEDVKYPTDPIPDFRRMYVCIAALKHGWLAGCRPIIGIDGCFLKGICQGILLSAVGRDGNEQMYPIAWAVVESENKDSWIWFLRHLKVDVNMVDGFGLTIISDQHVGILAAVHSVLPKAEHRYCARHIYAIWAKDNNNRGDEKKQHFWVTARSTYEEDFNDNMGHMKGLTQAGHDALASIEPKRWCKAFFMTHSRCEIIDNNLTETFNAWILDARCKAICSMNDELVEKLMVRHGEKKTYGRKWPTDIAPRAYKKLQKNVDISAYCHPCPNGETSYKVRHNLEYFAVDFADSSCTCQAWQLSGIPCPHACACLIAQSQNVEDYVSHYYKRDIYMEAYKEPIYPSKGGMKIWSQVGCAPMNPPPFRKQAGRPKKKRRRDKDEPKKVSKHKTAMLRLPKKGSKCTCTICGIQGHNKAGCPKKNLPALNTEETNALGKEKGKGRTKKKEKTTIDKVGAKNNGKGKADVGRESGYNTKEKNSHYRRKRLVGYGISTNQFTGDIILNPGTHSEILVSSGSQRERRGPQQGFREIRPRSEVGESSKQGSQRKGKGNNTSKKQN</sequence>
<evidence type="ECO:0000313" key="10">
    <source>
        <dbReference type="EMBL" id="GKV50469.1"/>
    </source>
</evidence>
<evidence type="ECO:0000256" key="2">
    <source>
        <dbReference type="ARBA" id="ARBA00022723"/>
    </source>
</evidence>
<dbReference type="AlphaFoldDB" id="A0AAV5MN97"/>
<keyword evidence="1" id="KW-0815">Transposition</keyword>
<dbReference type="SMART" id="SM00575">
    <property type="entry name" value="ZnF_PMZ"/>
    <property type="match status" value="1"/>
</dbReference>
<feature type="region of interest" description="Disordered" evidence="8">
    <location>
        <begin position="890"/>
        <end position="940"/>
    </location>
</feature>
<dbReference type="InterPro" id="IPR006564">
    <property type="entry name" value="Znf_PMZ"/>
</dbReference>
<keyword evidence="5" id="KW-0238">DNA-binding</keyword>
<evidence type="ECO:0000256" key="6">
    <source>
        <dbReference type="ARBA" id="ARBA00023172"/>
    </source>
</evidence>
<dbReference type="PANTHER" id="PTHR31973:SF187">
    <property type="entry name" value="MUTATOR TRANSPOSASE MUDRA PROTEIN"/>
    <property type="match status" value="1"/>
</dbReference>
<evidence type="ECO:0000256" key="1">
    <source>
        <dbReference type="ARBA" id="ARBA00022578"/>
    </source>
</evidence>
<feature type="compositionally biased region" description="Basic and acidic residues" evidence="8">
    <location>
        <begin position="978"/>
        <end position="999"/>
    </location>
</feature>
<dbReference type="Pfam" id="PF04434">
    <property type="entry name" value="SWIM"/>
    <property type="match status" value="1"/>
</dbReference>
<dbReference type="EMBL" id="BPVZ01000370">
    <property type="protein sequence ID" value="GKV50469.1"/>
    <property type="molecule type" value="Genomic_DNA"/>
</dbReference>
<gene>
    <name evidence="10" type="ORF">SLEP1_g57169</name>
</gene>
<name>A0AAV5MN97_9ROSI</name>
<evidence type="ECO:0000256" key="8">
    <source>
        <dbReference type="SAM" id="MobiDB-lite"/>
    </source>
</evidence>
<dbReference type="InterPro" id="IPR058594">
    <property type="entry name" value="PB1-like_dom_pln"/>
</dbReference>
<evidence type="ECO:0000256" key="3">
    <source>
        <dbReference type="ARBA" id="ARBA00022771"/>
    </source>
</evidence>
<evidence type="ECO:0000256" key="5">
    <source>
        <dbReference type="ARBA" id="ARBA00023125"/>
    </source>
</evidence>
<dbReference type="InterPro" id="IPR001207">
    <property type="entry name" value="Transposase_mutator"/>
</dbReference>
<reference evidence="10 11" key="1">
    <citation type="journal article" date="2021" name="Commun. Biol.">
        <title>The genome of Shorea leprosula (Dipterocarpaceae) highlights the ecological relevance of drought in aseasonal tropical rainforests.</title>
        <authorList>
            <person name="Ng K.K.S."/>
            <person name="Kobayashi M.J."/>
            <person name="Fawcett J.A."/>
            <person name="Hatakeyama M."/>
            <person name="Paape T."/>
            <person name="Ng C.H."/>
            <person name="Ang C.C."/>
            <person name="Tnah L.H."/>
            <person name="Lee C.T."/>
            <person name="Nishiyama T."/>
            <person name="Sese J."/>
            <person name="O'Brien M.J."/>
            <person name="Copetti D."/>
            <person name="Mohd Noor M.I."/>
            <person name="Ong R.C."/>
            <person name="Putra M."/>
            <person name="Sireger I.Z."/>
            <person name="Indrioko S."/>
            <person name="Kosugi Y."/>
            <person name="Izuno A."/>
            <person name="Isagi Y."/>
            <person name="Lee S.L."/>
            <person name="Shimizu K.K."/>
        </authorList>
    </citation>
    <scope>NUCLEOTIDE SEQUENCE [LARGE SCALE GENOMIC DNA]</scope>
    <source>
        <strain evidence="10">214</strain>
    </source>
</reference>
<dbReference type="PANTHER" id="PTHR31973">
    <property type="entry name" value="POLYPROTEIN, PUTATIVE-RELATED"/>
    <property type="match status" value="1"/>
</dbReference>
<dbReference type="PROSITE" id="PS01007">
    <property type="entry name" value="TRANSPOSASE_MUTATOR"/>
    <property type="match status" value="1"/>
</dbReference>
<feature type="region of interest" description="Disordered" evidence="8">
    <location>
        <begin position="972"/>
        <end position="1019"/>
    </location>
</feature>
<proteinExistence type="predicted"/>
<dbReference type="InterPro" id="IPR007527">
    <property type="entry name" value="Znf_SWIM"/>
</dbReference>
<evidence type="ECO:0000256" key="4">
    <source>
        <dbReference type="ARBA" id="ARBA00022833"/>
    </source>
</evidence>
<keyword evidence="2" id="KW-0479">Metal-binding</keyword>
<dbReference type="GO" id="GO:0003677">
    <property type="term" value="F:DNA binding"/>
    <property type="evidence" value="ECO:0007669"/>
    <property type="project" value="UniProtKB-KW"/>
</dbReference>